<evidence type="ECO:0000313" key="2">
    <source>
        <dbReference type="Proteomes" id="UP001164539"/>
    </source>
</evidence>
<reference evidence="1 2" key="1">
    <citation type="journal article" date="2023" name="Science">
        <title>Complex scaffold remodeling in plant triterpene biosynthesis.</title>
        <authorList>
            <person name="De La Pena R."/>
            <person name="Hodgson H."/>
            <person name="Liu J.C."/>
            <person name="Stephenson M.J."/>
            <person name="Martin A.C."/>
            <person name="Owen C."/>
            <person name="Harkess A."/>
            <person name="Leebens-Mack J."/>
            <person name="Jimenez L.E."/>
            <person name="Osbourn A."/>
            <person name="Sattely E.S."/>
        </authorList>
    </citation>
    <scope>NUCLEOTIDE SEQUENCE [LARGE SCALE GENOMIC DNA]</scope>
    <source>
        <strain evidence="2">cv. JPN11</strain>
        <tissue evidence="1">Leaf</tissue>
    </source>
</reference>
<keyword evidence="2" id="KW-1185">Reference proteome</keyword>
<sequence>MAVSTMHFKRCYCHWKICFEKLKPPPSCIISDMCYPWTISVSRKFNVPRISFIGYSCSCLLCLHSLHISKNLNYPNCLKHRSSGEPKLAADMASYGVLVNSFEELEEAYVEEYKKARNGKVWCIGPVSLCNKEDKDKIERGKEASIDGVECLKWLDLQQPSSVVYVALGTLCGHSTSQLIELGLGLEASQKPFIWIIGEGHRSRGLEEWVFEENFEERIKGRGLLIRGWAPQIQILSHPAIGGFLTHCGWNSLLEAISCGVPLVTWPYFGDQFLNEKLVVQVLKIGVRIGVEHGRNFAEERKNEALVKKEDIIKAINKLMDEGEERDERRRRVRELAEIAESAIEEGGSSYLNIKLFIQDIMKRITKCCSTIQHSRLLRRAWMISPILHIYHVSSNSEL</sequence>
<gene>
    <name evidence="1" type="ORF">OWV82_010049</name>
</gene>
<protein>
    <submittedName>
        <fullName evidence="1">Glycosyltransferase</fullName>
    </submittedName>
</protein>
<evidence type="ECO:0000313" key="1">
    <source>
        <dbReference type="EMBL" id="KAJ4718358.1"/>
    </source>
</evidence>
<organism evidence="1 2">
    <name type="scientific">Melia azedarach</name>
    <name type="common">Chinaberry tree</name>
    <dbReference type="NCBI Taxonomy" id="155640"/>
    <lineage>
        <taxon>Eukaryota</taxon>
        <taxon>Viridiplantae</taxon>
        <taxon>Streptophyta</taxon>
        <taxon>Embryophyta</taxon>
        <taxon>Tracheophyta</taxon>
        <taxon>Spermatophyta</taxon>
        <taxon>Magnoliopsida</taxon>
        <taxon>eudicotyledons</taxon>
        <taxon>Gunneridae</taxon>
        <taxon>Pentapetalae</taxon>
        <taxon>rosids</taxon>
        <taxon>malvids</taxon>
        <taxon>Sapindales</taxon>
        <taxon>Meliaceae</taxon>
        <taxon>Melia</taxon>
    </lineage>
</organism>
<proteinExistence type="predicted"/>
<accession>A0ACC1Y5A3</accession>
<name>A0ACC1Y5A3_MELAZ</name>
<comment type="caution">
    <text evidence="1">The sequence shown here is derived from an EMBL/GenBank/DDBJ whole genome shotgun (WGS) entry which is preliminary data.</text>
</comment>
<dbReference type="EMBL" id="CM051398">
    <property type="protein sequence ID" value="KAJ4718358.1"/>
    <property type="molecule type" value="Genomic_DNA"/>
</dbReference>
<dbReference type="Proteomes" id="UP001164539">
    <property type="component" value="Chromosome 5"/>
</dbReference>